<feature type="chain" id="PRO_5019333722" description="Lipoprotein" evidence="2">
    <location>
        <begin position="18"/>
        <end position="175"/>
    </location>
</feature>
<keyword evidence="2" id="KW-0732">Signal</keyword>
<dbReference type="Proteomes" id="UP000282957">
    <property type="component" value="Unassembled WGS sequence"/>
</dbReference>
<evidence type="ECO:0008006" key="5">
    <source>
        <dbReference type="Google" id="ProtNLM"/>
    </source>
</evidence>
<feature type="signal peptide" evidence="2">
    <location>
        <begin position="1"/>
        <end position="17"/>
    </location>
</feature>
<feature type="region of interest" description="Disordered" evidence="1">
    <location>
        <begin position="149"/>
        <end position="175"/>
    </location>
</feature>
<keyword evidence="4" id="KW-1185">Reference proteome</keyword>
<comment type="caution">
    <text evidence="3">The sequence shown here is derived from an EMBL/GenBank/DDBJ whole genome shotgun (WGS) entry which is preliminary data.</text>
</comment>
<name>A0A437M242_9PROT</name>
<evidence type="ECO:0000256" key="1">
    <source>
        <dbReference type="SAM" id="MobiDB-lite"/>
    </source>
</evidence>
<dbReference type="OrthoDB" id="7286936at2"/>
<protein>
    <recommendedName>
        <fullName evidence="5">Lipoprotein</fullName>
    </recommendedName>
</protein>
<gene>
    <name evidence="3" type="ORF">EOD42_20785</name>
</gene>
<sequence length="175" mass="17520">MNRMLPILPLVAGLALAACDTPAPVPGPTAVNPQQLHTLVDETGAVVGMVPLSAVLNTPPGTALFANINGANRLVTLGPRMNMGVSGGEAVVTGNSDGRLVVERVTPATGDLAPRGIPVVTSTEPGTGRPIITYVQPGQQAPAGVIAGPRGNRRQAPTAPGQLAPGTAAVVEPAR</sequence>
<proteinExistence type="predicted"/>
<reference evidence="3 4" key="1">
    <citation type="submission" date="2019-01" db="EMBL/GenBank/DDBJ databases">
        <authorList>
            <person name="Chen W.-M."/>
        </authorList>
    </citation>
    <scope>NUCLEOTIDE SEQUENCE [LARGE SCALE GENOMIC DNA]</scope>
    <source>
        <strain evidence="3 4">CCP-6</strain>
    </source>
</reference>
<dbReference type="EMBL" id="SACL01000009">
    <property type="protein sequence ID" value="RVT91758.1"/>
    <property type="molecule type" value="Genomic_DNA"/>
</dbReference>
<dbReference type="AlphaFoldDB" id="A0A437M242"/>
<evidence type="ECO:0000313" key="3">
    <source>
        <dbReference type="EMBL" id="RVT91758.1"/>
    </source>
</evidence>
<organism evidence="3 4">
    <name type="scientific">Rhodovarius crocodyli</name>
    <dbReference type="NCBI Taxonomy" id="1979269"/>
    <lineage>
        <taxon>Bacteria</taxon>
        <taxon>Pseudomonadati</taxon>
        <taxon>Pseudomonadota</taxon>
        <taxon>Alphaproteobacteria</taxon>
        <taxon>Acetobacterales</taxon>
        <taxon>Roseomonadaceae</taxon>
        <taxon>Rhodovarius</taxon>
    </lineage>
</organism>
<evidence type="ECO:0000313" key="4">
    <source>
        <dbReference type="Proteomes" id="UP000282957"/>
    </source>
</evidence>
<evidence type="ECO:0000256" key="2">
    <source>
        <dbReference type="SAM" id="SignalP"/>
    </source>
</evidence>
<dbReference type="PROSITE" id="PS51257">
    <property type="entry name" value="PROKAR_LIPOPROTEIN"/>
    <property type="match status" value="1"/>
</dbReference>
<dbReference type="RefSeq" id="WP_127789505.1">
    <property type="nucleotide sequence ID" value="NZ_SACL01000009.1"/>
</dbReference>
<accession>A0A437M242</accession>